<name>A0A1I8EGA0_WUCBA</name>
<accession>A0A1I8EGA0</accession>
<sequence>MNLEPILTHILLHPGDHQKNNGMSANINYYENALSSQQMFEFLRVSLSAALCRGRNDRLTRSSQRKHWNMNPSQCQISGRVREEVANDQEVYRIKSTRKQNRIEANHYGSKRRPEEIRKTVPQQHLPQKKLPLSDKSTTCFIQVASFGTQTTEEWEFKKGTAIVTKATQTPLFTTDKKETSGKSEYEERLKFQAWNDAKFFVTNQLLAQCLHTPNCTNVLSSTETYSSTKS</sequence>
<dbReference type="AlphaFoldDB" id="A0A1I8EGA0"/>
<proteinExistence type="predicted"/>
<reference evidence="1" key="1">
    <citation type="submission" date="2016-11" db="UniProtKB">
        <authorList>
            <consortium name="WormBaseParasite"/>
        </authorList>
    </citation>
    <scope>IDENTIFICATION</scope>
    <source>
        <strain evidence="1">pt0022</strain>
    </source>
</reference>
<organism evidence="1">
    <name type="scientific">Wuchereria bancrofti</name>
    <dbReference type="NCBI Taxonomy" id="6293"/>
    <lineage>
        <taxon>Eukaryota</taxon>
        <taxon>Metazoa</taxon>
        <taxon>Ecdysozoa</taxon>
        <taxon>Nematoda</taxon>
        <taxon>Chromadorea</taxon>
        <taxon>Rhabditida</taxon>
        <taxon>Spirurina</taxon>
        <taxon>Spiruromorpha</taxon>
        <taxon>Filarioidea</taxon>
        <taxon>Onchocercidae</taxon>
        <taxon>Wuchereria</taxon>
    </lineage>
</organism>
<dbReference type="WBParaSite" id="maker-PairedContig_1937-snap-gene-0.19-mRNA-1">
    <property type="protein sequence ID" value="maker-PairedContig_1937-snap-gene-0.19-mRNA-1"/>
    <property type="gene ID" value="maker-PairedContig_1937-snap-gene-0.19"/>
</dbReference>
<protein>
    <submittedName>
        <fullName evidence="1">Uncharacterized protein</fullName>
    </submittedName>
</protein>
<evidence type="ECO:0000313" key="1">
    <source>
        <dbReference type="WBParaSite" id="maker-PairedContig_1937-snap-gene-0.19-mRNA-1"/>
    </source>
</evidence>